<evidence type="ECO:0000256" key="2">
    <source>
        <dbReference type="SAM" id="Phobius"/>
    </source>
</evidence>
<feature type="region of interest" description="Disordered" evidence="1">
    <location>
        <begin position="1"/>
        <end position="47"/>
    </location>
</feature>
<dbReference type="Proteomes" id="UP000237381">
    <property type="component" value="Unassembled WGS sequence"/>
</dbReference>
<keyword evidence="4" id="KW-1185">Reference proteome</keyword>
<feature type="transmembrane region" description="Helical" evidence="2">
    <location>
        <begin position="82"/>
        <end position="102"/>
    </location>
</feature>
<evidence type="ECO:0000313" key="3">
    <source>
        <dbReference type="EMBL" id="POR54928.1"/>
    </source>
</evidence>
<gene>
    <name evidence="3" type="ORF">B0G62_102538</name>
</gene>
<dbReference type="AlphaFoldDB" id="A0A2S4MJK1"/>
<proteinExistence type="predicted"/>
<comment type="caution">
    <text evidence="3">The sequence shown here is derived from an EMBL/GenBank/DDBJ whole genome shotgun (WGS) entry which is preliminary data.</text>
</comment>
<name>A0A2S4MJK1_9BURK</name>
<protein>
    <submittedName>
        <fullName evidence="3">Uncharacterized protein</fullName>
    </submittedName>
</protein>
<keyword evidence="2" id="KW-1133">Transmembrane helix</keyword>
<keyword evidence="2" id="KW-0812">Transmembrane</keyword>
<evidence type="ECO:0000313" key="4">
    <source>
        <dbReference type="Proteomes" id="UP000237381"/>
    </source>
</evidence>
<keyword evidence="2" id="KW-0472">Membrane</keyword>
<reference evidence="3 4" key="1">
    <citation type="submission" date="2018-01" db="EMBL/GenBank/DDBJ databases">
        <title>Genomic Encyclopedia of Type Strains, Phase III (KMG-III): the genomes of soil and plant-associated and newly described type strains.</title>
        <authorList>
            <person name="Whitman W."/>
        </authorList>
    </citation>
    <scope>NUCLEOTIDE SEQUENCE [LARGE SCALE GENOMIC DNA]</scope>
    <source>
        <strain evidence="3 4">JCM 18070</strain>
    </source>
</reference>
<sequence length="103" mass="11663">MPQGFKSKMRESVHHAGTPNAQRFFNAPMKPSSAQEPKQKSRRKPPPWLLNTMTALVGILTLALGVGWLIRSWIVDMEIPYFAIPLVMCVPVIVAVAFRNFWD</sequence>
<feature type="transmembrane region" description="Helical" evidence="2">
    <location>
        <begin position="48"/>
        <end position="70"/>
    </location>
</feature>
<organism evidence="3 4">
    <name type="scientific">Paraburkholderia eburnea</name>
    <dbReference type="NCBI Taxonomy" id="1189126"/>
    <lineage>
        <taxon>Bacteria</taxon>
        <taxon>Pseudomonadati</taxon>
        <taxon>Pseudomonadota</taxon>
        <taxon>Betaproteobacteria</taxon>
        <taxon>Burkholderiales</taxon>
        <taxon>Burkholderiaceae</taxon>
        <taxon>Paraburkholderia</taxon>
    </lineage>
</organism>
<accession>A0A2S4MJK1</accession>
<dbReference type="EMBL" id="PQGA01000002">
    <property type="protein sequence ID" value="POR54928.1"/>
    <property type="molecule type" value="Genomic_DNA"/>
</dbReference>
<evidence type="ECO:0000256" key="1">
    <source>
        <dbReference type="SAM" id="MobiDB-lite"/>
    </source>
</evidence>